<reference evidence="2 3" key="1">
    <citation type="submission" date="2019-03" db="EMBL/GenBank/DDBJ databases">
        <title>An improved genome assembly of the fluke Schistosoma japonicum.</title>
        <authorList>
            <person name="Hu W."/>
            <person name="Luo F."/>
            <person name="Yin M."/>
            <person name="Mo X."/>
            <person name="Sun C."/>
            <person name="Wu Q."/>
            <person name="Zhu B."/>
            <person name="Xiang M."/>
            <person name="Wang J."/>
            <person name="Wang Y."/>
            <person name="Zhang T."/>
            <person name="Xu B."/>
            <person name="Zheng H."/>
            <person name="Feng Z."/>
        </authorList>
    </citation>
    <scope>NUCLEOTIDE SEQUENCE [LARGE SCALE GENOMIC DNA]</scope>
    <source>
        <strain evidence="2">HuSjv2</strain>
        <tissue evidence="2">Worms</tissue>
    </source>
</reference>
<organism evidence="2 3">
    <name type="scientific">Schistosoma japonicum</name>
    <name type="common">Blood fluke</name>
    <dbReference type="NCBI Taxonomy" id="6182"/>
    <lineage>
        <taxon>Eukaryota</taxon>
        <taxon>Metazoa</taxon>
        <taxon>Spiralia</taxon>
        <taxon>Lophotrochozoa</taxon>
        <taxon>Platyhelminthes</taxon>
        <taxon>Trematoda</taxon>
        <taxon>Digenea</taxon>
        <taxon>Strigeidida</taxon>
        <taxon>Schistosomatoidea</taxon>
        <taxon>Schistosomatidae</taxon>
        <taxon>Schistosoma</taxon>
    </lineage>
</organism>
<gene>
    <name evidence="2" type="ORF">EWB00_004959</name>
</gene>
<dbReference type="Proteomes" id="UP000311919">
    <property type="component" value="Unassembled WGS sequence"/>
</dbReference>
<name>A0A4Z2D3E7_SCHJA</name>
<keyword evidence="1" id="KW-0175">Coiled coil</keyword>
<evidence type="ECO:0000313" key="2">
    <source>
        <dbReference type="EMBL" id="TNN11021.1"/>
    </source>
</evidence>
<proteinExistence type="predicted"/>
<dbReference type="AlphaFoldDB" id="A0A4Z2D3E7"/>
<evidence type="ECO:0000313" key="3">
    <source>
        <dbReference type="Proteomes" id="UP000311919"/>
    </source>
</evidence>
<sequence>MDLLYNQLHNLHCLSINDYLMHSNQFITKCKQLNTNSNVVVTSPELLILLRRLCYKFGIINAAYHFADNIKTDQLDENISKLTSQGHSLLKQLNDQFSMANISEIKRNSIQLELNKIYEKFNQYENELQSIYQKSIKQIEITNNRLNVTNRLIGYRNNWNCINSMKDKQVHQPDISRLKRPQIAPRFNVANYDQISCEVLDQSNQSCPTKKNDIQWPPTIQEQAGICINYPGESENHSAFIKPIHCVSEVLTNHGELRECIPGYRINPHSEIKLDGYNPIKQHYALNSIDKSEYTQAYIWPDGKKIHTSPWNRSKELDHLNSVK</sequence>
<protein>
    <submittedName>
        <fullName evidence="2">Uncharacterized protein</fullName>
    </submittedName>
</protein>
<keyword evidence="3" id="KW-1185">Reference proteome</keyword>
<dbReference type="OrthoDB" id="9979223at2759"/>
<evidence type="ECO:0000256" key="1">
    <source>
        <dbReference type="SAM" id="Coils"/>
    </source>
</evidence>
<dbReference type="EMBL" id="SKCS01000327">
    <property type="protein sequence ID" value="TNN11021.1"/>
    <property type="molecule type" value="Genomic_DNA"/>
</dbReference>
<comment type="caution">
    <text evidence="2">The sequence shown here is derived from an EMBL/GenBank/DDBJ whole genome shotgun (WGS) entry which is preliminary data.</text>
</comment>
<feature type="coiled-coil region" evidence="1">
    <location>
        <begin position="107"/>
        <end position="134"/>
    </location>
</feature>
<accession>A0A4Z2D3E7</accession>